<comment type="caution">
    <text evidence="1">The sequence shown here is derived from an EMBL/GenBank/DDBJ whole genome shotgun (WGS) entry which is preliminary data.</text>
</comment>
<reference evidence="2" key="2">
    <citation type="submission" date="2023-07" db="EMBL/GenBank/DDBJ databases">
        <title>Myceligenerans salitolerans sp. nov., a halotolerant actinomycete isolated from a salt lake in Xinjiang, China.</title>
        <authorList>
            <person name="Guan T."/>
        </authorList>
    </citation>
    <scope>NUCLEOTIDE SEQUENCE [LARGE SCALE GENOMIC DNA]</scope>
    <source>
        <strain evidence="2">XHU 5031</strain>
    </source>
</reference>
<organism evidence="1 2">
    <name type="scientific">Myceligenerans salitolerans</name>
    <dbReference type="NCBI Taxonomy" id="1230528"/>
    <lineage>
        <taxon>Bacteria</taxon>
        <taxon>Bacillati</taxon>
        <taxon>Actinomycetota</taxon>
        <taxon>Actinomycetes</taxon>
        <taxon>Micrococcales</taxon>
        <taxon>Promicromonosporaceae</taxon>
        <taxon>Myceligenerans</taxon>
    </lineage>
</organism>
<reference evidence="1 2" key="1">
    <citation type="submission" date="2021-03" db="EMBL/GenBank/DDBJ databases">
        <authorList>
            <person name="Xin L."/>
        </authorList>
    </citation>
    <scope>NUCLEOTIDE SEQUENCE [LARGE SCALE GENOMIC DNA]</scope>
    <source>
        <strain evidence="1 2">XHU 5031</strain>
    </source>
</reference>
<evidence type="ECO:0008006" key="3">
    <source>
        <dbReference type="Google" id="ProtNLM"/>
    </source>
</evidence>
<sequence>MGKNAGPYSIGSESWPGASRIIEECGELLQVLGKLIGSGGSTAHWDGTDLGERLADEISDTRAALDYFISANNLPADVIDERTARKRAQYEKWHEANQ</sequence>
<dbReference type="RefSeq" id="WP_207276770.1">
    <property type="nucleotide sequence ID" value="NZ_JAFMPK010000047.1"/>
</dbReference>
<keyword evidence="2" id="KW-1185">Reference proteome</keyword>
<proteinExistence type="predicted"/>
<dbReference type="Proteomes" id="UP000664617">
    <property type="component" value="Unassembled WGS sequence"/>
</dbReference>
<gene>
    <name evidence="1" type="ORF">J0911_17785</name>
</gene>
<accession>A0ABS3ICW7</accession>
<evidence type="ECO:0000313" key="2">
    <source>
        <dbReference type="Proteomes" id="UP000664617"/>
    </source>
</evidence>
<dbReference type="EMBL" id="JAFMPK010000047">
    <property type="protein sequence ID" value="MBO0610879.1"/>
    <property type="molecule type" value="Genomic_DNA"/>
</dbReference>
<evidence type="ECO:0000313" key="1">
    <source>
        <dbReference type="EMBL" id="MBO0610879.1"/>
    </source>
</evidence>
<name>A0ABS3ICW7_9MICO</name>
<protein>
    <recommendedName>
        <fullName evidence="3">NTP pyrophosphohydrolase MazG putative catalytic core domain-containing protein</fullName>
    </recommendedName>
</protein>